<dbReference type="AlphaFoldDB" id="A0A134CJL9"/>
<dbReference type="STRING" id="1588748.HMPREF3182_00444"/>
<dbReference type="InterPro" id="IPR011059">
    <property type="entry name" value="Metal-dep_hydrolase_composite"/>
</dbReference>
<sequence>MKIRHHYLSVKKGFVHMKAVIDGVILTKGKLLSGYVLLYEEAIWKIIPRNEVRVRMCTEIVDANGGFVVPGWVHVNVDCKKEGCRHWQQVLPSQGIVAFVPRYAEATAFSNKGARVMTNGCLDASSMLVLNRDSSTAASFMTAVCDFLKEGTYSFTECMHMLSTVPLQCLGYKDRGELQEGYVADYLVLDGDTLQVKQTIISGVVVYDSTDGKRIIR</sequence>
<keyword evidence="4" id="KW-1185">Reference proteome</keyword>
<feature type="domain" description="Amidohydrolase 3" evidence="2">
    <location>
        <begin position="149"/>
        <end position="207"/>
    </location>
</feature>
<dbReference type="PATRIC" id="fig|1588748.3.peg.430"/>
<evidence type="ECO:0000313" key="3">
    <source>
        <dbReference type="EMBL" id="KXB92327.1"/>
    </source>
</evidence>
<dbReference type="EMBL" id="LSDT01000014">
    <property type="protein sequence ID" value="KXB92327.1"/>
    <property type="molecule type" value="Genomic_DNA"/>
</dbReference>
<name>A0A134CJL9_9FIRM</name>
<evidence type="ECO:0000313" key="4">
    <source>
        <dbReference type="Proteomes" id="UP000070160"/>
    </source>
</evidence>
<dbReference type="PANTHER" id="PTHR11113:SF14">
    <property type="entry name" value="N-ACETYLGLUCOSAMINE-6-PHOSPHATE DEACETYLASE"/>
    <property type="match status" value="1"/>
</dbReference>
<dbReference type="SUPFAM" id="SSF51338">
    <property type="entry name" value="Composite domain of metallo-dependent hydrolases"/>
    <property type="match status" value="1"/>
</dbReference>
<dbReference type="GO" id="GO:0008448">
    <property type="term" value="F:N-acetylglucosamine-6-phosphate deacetylase activity"/>
    <property type="evidence" value="ECO:0007669"/>
    <property type="project" value="TreeGrafter"/>
</dbReference>
<reference evidence="4" key="1">
    <citation type="submission" date="2016-01" db="EMBL/GenBank/DDBJ databases">
        <authorList>
            <person name="Mitreva M."/>
            <person name="Pepin K.H."/>
            <person name="Mihindukulasuriya K.A."/>
            <person name="Fulton R."/>
            <person name="Fronick C."/>
            <person name="O'Laughlin M."/>
            <person name="Miner T."/>
            <person name="Herter B."/>
            <person name="Rosa B.A."/>
            <person name="Cordes M."/>
            <person name="Tomlinson C."/>
            <person name="Wollam A."/>
            <person name="Palsikar V.B."/>
            <person name="Mardis E.R."/>
            <person name="Wilson R.K."/>
        </authorList>
    </citation>
    <scope>NUCLEOTIDE SEQUENCE [LARGE SCALE GENOMIC DNA]</scope>
    <source>
        <strain evidence="4">KA00182</strain>
    </source>
</reference>
<accession>A0A134CJL9</accession>
<organism evidence="3 4">
    <name type="scientific">Megasphaera hutchinsoni</name>
    <dbReference type="NCBI Taxonomy" id="1588748"/>
    <lineage>
        <taxon>Bacteria</taxon>
        <taxon>Bacillati</taxon>
        <taxon>Bacillota</taxon>
        <taxon>Negativicutes</taxon>
        <taxon>Veillonellales</taxon>
        <taxon>Veillonellaceae</taxon>
        <taxon>Megasphaera</taxon>
    </lineage>
</organism>
<proteinExistence type="predicted"/>
<dbReference type="PANTHER" id="PTHR11113">
    <property type="entry name" value="N-ACETYLGLUCOSAMINE-6-PHOSPHATE DEACETYLASE"/>
    <property type="match status" value="1"/>
</dbReference>
<dbReference type="Pfam" id="PF07969">
    <property type="entry name" value="Amidohydro_3"/>
    <property type="match status" value="1"/>
</dbReference>
<protein>
    <recommendedName>
        <fullName evidence="2">Amidohydrolase 3 domain-containing protein</fullName>
    </recommendedName>
</protein>
<comment type="caution">
    <text evidence="3">The sequence shown here is derived from an EMBL/GenBank/DDBJ whole genome shotgun (WGS) entry which is preliminary data.</text>
</comment>
<evidence type="ECO:0000259" key="2">
    <source>
        <dbReference type="Pfam" id="PF07969"/>
    </source>
</evidence>
<dbReference type="InterPro" id="IPR013108">
    <property type="entry name" value="Amidohydro_3"/>
</dbReference>
<keyword evidence="1" id="KW-0378">Hydrolase</keyword>
<dbReference type="Proteomes" id="UP000070160">
    <property type="component" value="Unassembled WGS sequence"/>
</dbReference>
<evidence type="ECO:0000256" key="1">
    <source>
        <dbReference type="ARBA" id="ARBA00022801"/>
    </source>
</evidence>
<dbReference type="Gene3D" id="2.30.40.10">
    <property type="entry name" value="Urease, subunit C, domain 1"/>
    <property type="match status" value="2"/>
</dbReference>
<dbReference type="GO" id="GO:0006046">
    <property type="term" value="P:N-acetylglucosamine catabolic process"/>
    <property type="evidence" value="ECO:0007669"/>
    <property type="project" value="TreeGrafter"/>
</dbReference>
<gene>
    <name evidence="3" type="ORF">HMPREF3182_00444</name>
</gene>